<dbReference type="EMBL" id="JAMBOL010000029">
    <property type="protein sequence ID" value="MCM3716119.1"/>
    <property type="molecule type" value="Genomic_DNA"/>
</dbReference>
<proteinExistence type="predicted"/>
<feature type="domain" description="Mandelate racemase/muconate lactonizing enzyme C-terminal" evidence="3">
    <location>
        <begin position="138"/>
        <end position="243"/>
    </location>
</feature>
<dbReference type="PANTHER" id="PTHR48080:SF2">
    <property type="entry name" value="D-GALACTONATE DEHYDRATASE"/>
    <property type="match status" value="1"/>
</dbReference>
<dbReference type="InterPro" id="IPR013342">
    <property type="entry name" value="Mandelate_racemase_C"/>
</dbReference>
<keyword evidence="2 4" id="KW-0456">Lyase</keyword>
<dbReference type="GO" id="GO:0008869">
    <property type="term" value="F:galactonate dehydratase activity"/>
    <property type="evidence" value="ECO:0007669"/>
    <property type="project" value="UniProtKB-EC"/>
</dbReference>
<evidence type="ECO:0000313" key="4">
    <source>
        <dbReference type="EMBL" id="MCM3716119.1"/>
    </source>
</evidence>
<dbReference type="Gene3D" id="3.30.390.10">
    <property type="entry name" value="Enolase-like, N-terminal domain"/>
    <property type="match status" value="1"/>
</dbReference>
<name>A0A9X2IPK1_9BACI</name>
<dbReference type="InterPro" id="IPR029065">
    <property type="entry name" value="Enolase_C-like"/>
</dbReference>
<dbReference type="SFLD" id="SFLDS00001">
    <property type="entry name" value="Enolase"/>
    <property type="match status" value="1"/>
</dbReference>
<dbReference type="Pfam" id="PF02746">
    <property type="entry name" value="MR_MLE_N"/>
    <property type="match status" value="1"/>
</dbReference>
<dbReference type="InterPro" id="IPR034593">
    <property type="entry name" value="DgoD-like"/>
</dbReference>
<keyword evidence="5" id="KW-1185">Reference proteome</keyword>
<dbReference type="SUPFAM" id="SSF54826">
    <property type="entry name" value="Enolase N-terminal domain-like"/>
    <property type="match status" value="1"/>
</dbReference>
<dbReference type="InterPro" id="IPR013341">
    <property type="entry name" value="Mandelate_racemase_N_dom"/>
</dbReference>
<accession>A0A9X2IPK1</accession>
<dbReference type="NCBIfam" id="NF010624">
    <property type="entry name" value="PRK14017.1"/>
    <property type="match status" value="1"/>
</dbReference>
<dbReference type="AlphaFoldDB" id="A0A9X2IPK1"/>
<evidence type="ECO:0000259" key="3">
    <source>
        <dbReference type="SMART" id="SM00922"/>
    </source>
</evidence>
<evidence type="ECO:0000256" key="2">
    <source>
        <dbReference type="ARBA" id="ARBA00023239"/>
    </source>
</evidence>
<dbReference type="PANTHER" id="PTHR48080">
    <property type="entry name" value="D-GALACTONATE DEHYDRATASE-RELATED"/>
    <property type="match status" value="1"/>
</dbReference>
<dbReference type="EC" id="4.2.1.6" evidence="4"/>
<sequence>MKIVDVKSVVVNAELRNWVFVKVETDEGIIGWGEASLEWKTRGVVGCIEDLKPFILGLDPTNIEHLYQVMQRHPFFRPGAVGYSAISGIEMACWDIFGKSLGLPVYKLLGGKVRDKIRMYDHLGGGQMDSLYNSIDDTTTMVEKALQSVEDGYTAIKVLVVPRTAPLEGNRVIRHASMLMGAIRDAVGDDIDIMVDLHGRTTPEMAIQYAKELRQYKPFFFEEPCLPENVEGTLRVTNSIDIPVATGERLVTRFQFRELLEKNACAVIQPDLAHCGGLWEARKIAAMAETYYVSVAPHNPLGPLATAAAIHFATCTPNWLIQESFRSDVPWRDEVVSNPIQVKEGYVIPSEKPGLGVEVNETEAAKHPYKPEVLARYWHEDGSVADW</sequence>
<dbReference type="Proteomes" id="UP001139179">
    <property type="component" value="Unassembled WGS sequence"/>
</dbReference>
<dbReference type="RefSeq" id="WP_251224797.1">
    <property type="nucleotide sequence ID" value="NZ_JAMBOL010000029.1"/>
</dbReference>
<protein>
    <submittedName>
        <fullName evidence="4">Galactonate dehydratase</fullName>
        <ecNumber evidence="4">4.2.1.6</ecNumber>
    </submittedName>
</protein>
<dbReference type="GO" id="GO:0046872">
    <property type="term" value="F:metal ion binding"/>
    <property type="evidence" value="ECO:0007669"/>
    <property type="project" value="UniProtKB-KW"/>
</dbReference>
<evidence type="ECO:0000256" key="1">
    <source>
        <dbReference type="ARBA" id="ARBA00022723"/>
    </source>
</evidence>
<organism evidence="4 5">
    <name type="scientific">Halalkalibacter oceani</name>
    <dbReference type="NCBI Taxonomy" id="1653776"/>
    <lineage>
        <taxon>Bacteria</taxon>
        <taxon>Bacillati</taxon>
        <taxon>Bacillota</taxon>
        <taxon>Bacilli</taxon>
        <taxon>Bacillales</taxon>
        <taxon>Bacillaceae</taxon>
        <taxon>Halalkalibacter</taxon>
    </lineage>
</organism>
<dbReference type="InterPro" id="IPR036849">
    <property type="entry name" value="Enolase-like_C_sf"/>
</dbReference>
<dbReference type="InterPro" id="IPR029017">
    <property type="entry name" value="Enolase-like_N"/>
</dbReference>
<dbReference type="SMART" id="SM00922">
    <property type="entry name" value="MR_MLE"/>
    <property type="match status" value="1"/>
</dbReference>
<dbReference type="SUPFAM" id="SSF51604">
    <property type="entry name" value="Enolase C-terminal domain-like"/>
    <property type="match status" value="1"/>
</dbReference>
<dbReference type="SFLD" id="SFLDG00179">
    <property type="entry name" value="mandelate_racemase"/>
    <property type="match status" value="1"/>
</dbReference>
<dbReference type="Pfam" id="PF13378">
    <property type="entry name" value="MR_MLE_C"/>
    <property type="match status" value="1"/>
</dbReference>
<evidence type="ECO:0000313" key="5">
    <source>
        <dbReference type="Proteomes" id="UP001139179"/>
    </source>
</evidence>
<dbReference type="Gene3D" id="3.20.20.120">
    <property type="entry name" value="Enolase-like C-terminal domain"/>
    <property type="match status" value="1"/>
</dbReference>
<comment type="caution">
    <text evidence="4">The sequence shown here is derived from an EMBL/GenBank/DDBJ whole genome shotgun (WGS) entry which is preliminary data.</text>
</comment>
<gene>
    <name evidence="4" type="primary">dgoD</name>
    <name evidence="4" type="ORF">M3202_18920</name>
</gene>
<keyword evidence="1" id="KW-0479">Metal-binding</keyword>
<reference evidence="4" key="1">
    <citation type="submission" date="2022-05" db="EMBL/GenBank/DDBJ databases">
        <title>Comparative Genomics of Spacecraft Associated Microbes.</title>
        <authorList>
            <person name="Tran M.T."/>
            <person name="Wright A."/>
            <person name="Seuylemezian A."/>
            <person name="Eisen J."/>
            <person name="Coil D."/>
        </authorList>
    </citation>
    <scope>NUCLEOTIDE SEQUENCE</scope>
    <source>
        <strain evidence="4">214.1.1</strain>
    </source>
</reference>